<feature type="domain" description="Poly A polymerase head" evidence="12">
    <location>
        <begin position="36"/>
        <end position="163"/>
    </location>
</feature>
<protein>
    <submittedName>
        <fullName evidence="14">HD domain-containing protein</fullName>
    </submittedName>
</protein>
<dbReference type="GO" id="GO:0008033">
    <property type="term" value="P:tRNA processing"/>
    <property type="evidence" value="ECO:0007669"/>
    <property type="project" value="UniProtKB-KW"/>
</dbReference>
<dbReference type="Pfam" id="PF12627">
    <property type="entry name" value="PolyA_pol_RNAbd"/>
    <property type="match status" value="1"/>
</dbReference>
<proteinExistence type="inferred from homology"/>
<evidence type="ECO:0000256" key="3">
    <source>
        <dbReference type="ARBA" id="ARBA00022694"/>
    </source>
</evidence>
<dbReference type="SUPFAM" id="SSF81301">
    <property type="entry name" value="Nucleotidyltransferase"/>
    <property type="match status" value="1"/>
</dbReference>
<accession>A0A7M1S6F9</accession>
<dbReference type="EMBL" id="CP063164">
    <property type="protein sequence ID" value="QOR62692.1"/>
    <property type="molecule type" value="Genomic_DNA"/>
</dbReference>
<evidence type="ECO:0000256" key="8">
    <source>
        <dbReference type="ARBA" id="ARBA00022840"/>
    </source>
</evidence>
<keyword evidence="2 11" id="KW-0808">Transferase</keyword>
<keyword evidence="10 11" id="KW-0694">RNA-binding</keyword>
<feature type="domain" description="tRNA nucleotidyltransferase/poly(A) polymerase RNA and SrmB- binding" evidence="13">
    <location>
        <begin position="188"/>
        <end position="252"/>
    </location>
</feature>
<reference evidence="14 15" key="1">
    <citation type="submission" date="2020-10" db="EMBL/GenBank/DDBJ databases">
        <title>The genome of sulfurovum sp.</title>
        <authorList>
            <person name="Xie S."/>
            <person name="Shao Z."/>
            <person name="Jiang L."/>
        </authorList>
    </citation>
    <scope>NUCLEOTIDE SEQUENCE [LARGE SCALE GENOMIC DNA]</scope>
    <source>
        <strain evidence="14 15">ST-419</strain>
    </source>
</reference>
<dbReference type="RefSeq" id="WP_197549511.1">
    <property type="nucleotide sequence ID" value="NZ_CP063164.1"/>
</dbReference>
<name>A0A7M1S6F9_9BACT</name>
<dbReference type="Proteomes" id="UP000595074">
    <property type="component" value="Chromosome"/>
</dbReference>
<keyword evidence="9" id="KW-0460">Magnesium</keyword>
<evidence type="ECO:0000256" key="10">
    <source>
        <dbReference type="ARBA" id="ARBA00022884"/>
    </source>
</evidence>
<evidence type="ECO:0000256" key="2">
    <source>
        <dbReference type="ARBA" id="ARBA00022679"/>
    </source>
</evidence>
<dbReference type="KEGG" id="sinu:IMZ28_04275"/>
<keyword evidence="4" id="KW-0548">Nucleotidyltransferase</keyword>
<dbReference type="GO" id="GO:0046872">
    <property type="term" value="F:metal ion binding"/>
    <property type="evidence" value="ECO:0007669"/>
    <property type="project" value="UniProtKB-KW"/>
</dbReference>
<organism evidence="14 15">
    <name type="scientific">Sulfurovum indicum</name>
    <dbReference type="NCBI Taxonomy" id="2779528"/>
    <lineage>
        <taxon>Bacteria</taxon>
        <taxon>Pseudomonadati</taxon>
        <taxon>Campylobacterota</taxon>
        <taxon>Epsilonproteobacteria</taxon>
        <taxon>Campylobacterales</taxon>
        <taxon>Sulfurovaceae</taxon>
        <taxon>Sulfurovum</taxon>
    </lineage>
</organism>
<keyword evidence="15" id="KW-1185">Reference proteome</keyword>
<keyword evidence="7" id="KW-0692">RNA repair</keyword>
<evidence type="ECO:0000256" key="1">
    <source>
        <dbReference type="ARBA" id="ARBA00001946"/>
    </source>
</evidence>
<gene>
    <name evidence="14" type="ORF">IMZ28_04275</name>
</gene>
<evidence type="ECO:0000313" key="14">
    <source>
        <dbReference type="EMBL" id="QOR62692.1"/>
    </source>
</evidence>
<keyword evidence="3" id="KW-0819">tRNA processing</keyword>
<evidence type="ECO:0000256" key="9">
    <source>
        <dbReference type="ARBA" id="ARBA00022842"/>
    </source>
</evidence>
<dbReference type="GO" id="GO:0042245">
    <property type="term" value="P:RNA repair"/>
    <property type="evidence" value="ECO:0007669"/>
    <property type="project" value="UniProtKB-KW"/>
</dbReference>
<dbReference type="Pfam" id="PF01743">
    <property type="entry name" value="PolyA_pol"/>
    <property type="match status" value="1"/>
</dbReference>
<dbReference type="InterPro" id="IPR032828">
    <property type="entry name" value="PolyA_RNA-bd"/>
</dbReference>
<dbReference type="PANTHER" id="PTHR47545:SF1">
    <property type="entry name" value="MULTIFUNCTIONAL CCA PROTEIN"/>
    <property type="match status" value="1"/>
</dbReference>
<dbReference type="Gene3D" id="3.30.460.10">
    <property type="entry name" value="Beta Polymerase, domain 2"/>
    <property type="match status" value="1"/>
</dbReference>
<keyword evidence="5" id="KW-0479">Metal-binding</keyword>
<evidence type="ECO:0000256" key="6">
    <source>
        <dbReference type="ARBA" id="ARBA00022741"/>
    </source>
</evidence>
<evidence type="ECO:0000259" key="13">
    <source>
        <dbReference type="Pfam" id="PF12627"/>
    </source>
</evidence>
<dbReference type="Gene3D" id="1.10.3090.10">
    <property type="entry name" value="cca-adding enzyme, domain 2"/>
    <property type="match status" value="1"/>
</dbReference>
<evidence type="ECO:0000256" key="4">
    <source>
        <dbReference type="ARBA" id="ARBA00022695"/>
    </source>
</evidence>
<comment type="cofactor">
    <cofactor evidence="1">
        <name>Mg(2+)</name>
        <dbReference type="ChEBI" id="CHEBI:18420"/>
    </cofactor>
</comment>
<dbReference type="GO" id="GO:0016779">
    <property type="term" value="F:nucleotidyltransferase activity"/>
    <property type="evidence" value="ECO:0007669"/>
    <property type="project" value="UniProtKB-KW"/>
</dbReference>
<keyword evidence="8" id="KW-0067">ATP-binding</keyword>
<evidence type="ECO:0000256" key="11">
    <source>
        <dbReference type="RuleBase" id="RU003953"/>
    </source>
</evidence>
<comment type="similarity">
    <text evidence="11">Belongs to the tRNA nucleotidyltransferase/poly(A) polymerase family.</text>
</comment>
<evidence type="ECO:0000259" key="12">
    <source>
        <dbReference type="Pfam" id="PF01743"/>
    </source>
</evidence>
<dbReference type="InterPro" id="IPR043519">
    <property type="entry name" value="NT_sf"/>
</dbReference>
<keyword evidence="6" id="KW-0547">Nucleotide-binding</keyword>
<evidence type="ECO:0000256" key="7">
    <source>
        <dbReference type="ARBA" id="ARBA00022800"/>
    </source>
</evidence>
<dbReference type="AlphaFoldDB" id="A0A7M1S6F9"/>
<dbReference type="InterPro" id="IPR002646">
    <property type="entry name" value="PolA_pol_head_dom"/>
</dbReference>
<dbReference type="SUPFAM" id="SSF81891">
    <property type="entry name" value="Poly A polymerase C-terminal region-like"/>
    <property type="match status" value="1"/>
</dbReference>
<dbReference type="CDD" id="cd05398">
    <property type="entry name" value="NT_ClassII-CCAase"/>
    <property type="match status" value="1"/>
</dbReference>
<evidence type="ECO:0000256" key="5">
    <source>
        <dbReference type="ARBA" id="ARBA00022723"/>
    </source>
</evidence>
<dbReference type="InterPro" id="IPR050124">
    <property type="entry name" value="tRNA_CCA-adding_enzyme"/>
</dbReference>
<dbReference type="GO" id="GO:0003723">
    <property type="term" value="F:RNA binding"/>
    <property type="evidence" value="ECO:0007669"/>
    <property type="project" value="UniProtKB-KW"/>
</dbReference>
<sequence>MKYYQPISQQKRQEMKLPESLIKITRYLHAHDAKAIVVGGAVRDMLLGLPVKDYDVEVYGLHNLKQLEEILSVFGSVNHVGKSFGVMKLKVENEEYDFSFPRTEQKVGRGHKGFDVEVDGALSFTEAARRRDFTVNALGYDIQTGEVLDPFGGLQDIQYKVLRHIDDNTFVEDPLRIYRAVQFAARFGLEVAEETARLCKQMIANDLLDELPKERIYIEWEKLLLKSSRPSIGFELMREWGITERYFPELHALVGVPQDPEYHPEGDVWVHTMFSIDAMASILGSEEFGMRNEEWSKKRKLKLLFAELCHDFGKPVTTTIELEGGEIIQWKELQCNQSISEEIQTKIPYSIRALGHETAGIEPTRSFMYRLTREHDFIKSILPLVEHHLKPSQFYRQQAKAGAIRRLAMKVNIEELVLVARADFLGRTTKEAVLGEYKAGDWLLEKAEALQVKQKPSEPFVTGKDLIALGLTPSCQFKKILDEVYDLQVDGELSSREEALQYIQRHYRI</sequence>
<dbReference type="GO" id="GO:0005524">
    <property type="term" value="F:ATP binding"/>
    <property type="evidence" value="ECO:0007669"/>
    <property type="project" value="UniProtKB-KW"/>
</dbReference>
<evidence type="ECO:0000313" key="15">
    <source>
        <dbReference type="Proteomes" id="UP000595074"/>
    </source>
</evidence>
<dbReference type="PANTHER" id="PTHR47545">
    <property type="entry name" value="MULTIFUNCTIONAL CCA PROTEIN"/>
    <property type="match status" value="1"/>
</dbReference>